<feature type="domain" description="ABC transporter" evidence="5">
    <location>
        <begin position="8"/>
        <end position="234"/>
    </location>
</feature>
<keyword evidence="7" id="KW-1185">Reference proteome</keyword>
<dbReference type="PANTHER" id="PTHR43335:SF4">
    <property type="entry name" value="ABC TRANSPORTER, ATP-BINDING PROTEIN"/>
    <property type="match status" value="1"/>
</dbReference>
<dbReference type="Gene3D" id="3.40.50.300">
    <property type="entry name" value="P-loop containing nucleotide triphosphate hydrolases"/>
    <property type="match status" value="1"/>
</dbReference>
<evidence type="ECO:0000256" key="1">
    <source>
        <dbReference type="ARBA" id="ARBA00005417"/>
    </source>
</evidence>
<dbReference type="CDD" id="cd03268">
    <property type="entry name" value="ABC_BcrA_bacitracin_resist"/>
    <property type="match status" value="1"/>
</dbReference>
<dbReference type="GO" id="GO:0016887">
    <property type="term" value="F:ATP hydrolysis activity"/>
    <property type="evidence" value="ECO:0007669"/>
    <property type="project" value="InterPro"/>
</dbReference>
<evidence type="ECO:0000259" key="5">
    <source>
        <dbReference type="PROSITE" id="PS50893"/>
    </source>
</evidence>
<reference evidence="6 7" key="2">
    <citation type="submission" date="2018-06" db="EMBL/GenBank/DDBJ databases">
        <authorList>
            <person name="Zhirakovskaya E."/>
        </authorList>
    </citation>
    <scope>NUCLEOTIDE SEQUENCE [LARGE SCALE GENOMIC DNA]</scope>
    <source>
        <strain evidence="6 7">FBKL4.011</strain>
    </source>
</reference>
<protein>
    <submittedName>
        <fullName evidence="6">Bacitracin ABC transporter ATP-binding protein</fullName>
    </submittedName>
</protein>
<comment type="similarity">
    <text evidence="1">Belongs to the ABC transporter superfamily.</text>
</comment>
<dbReference type="PROSITE" id="PS50893">
    <property type="entry name" value="ABC_TRANSPORTER_2"/>
    <property type="match status" value="1"/>
</dbReference>
<gene>
    <name evidence="6" type="ORF">DL897_08705</name>
</gene>
<dbReference type="InterPro" id="IPR003439">
    <property type="entry name" value="ABC_transporter-like_ATP-bd"/>
</dbReference>
<evidence type="ECO:0000256" key="2">
    <source>
        <dbReference type="ARBA" id="ARBA00022448"/>
    </source>
</evidence>
<keyword evidence="4 6" id="KW-0067">ATP-binding</keyword>
<dbReference type="EMBL" id="QJKK01000004">
    <property type="protein sequence ID" value="RAL24396.1"/>
    <property type="molecule type" value="Genomic_DNA"/>
</dbReference>
<dbReference type="PROSITE" id="PS00211">
    <property type="entry name" value="ABC_TRANSPORTER_1"/>
    <property type="match status" value="1"/>
</dbReference>
<keyword evidence="3" id="KW-0547">Nucleotide-binding</keyword>
<evidence type="ECO:0000256" key="4">
    <source>
        <dbReference type="ARBA" id="ARBA00022840"/>
    </source>
</evidence>
<dbReference type="InterPro" id="IPR017871">
    <property type="entry name" value="ABC_transporter-like_CS"/>
</dbReference>
<dbReference type="Proteomes" id="UP000251213">
    <property type="component" value="Unassembled WGS sequence"/>
</dbReference>
<dbReference type="InterPro" id="IPR027417">
    <property type="entry name" value="P-loop_NTPase"/>
</dbReference>
<sequence>MKMSDLIIETINLTRQYGRFTAVNQLNMKVARGSIYGFLGENGAGKTTAIRMILGLIHITSGEVRLFGKSFKPNRNEILKRIGALVETPSAFDHLSGKDNLRYICKLRNIPESQVDHVLKIVDLSHAQNKDVRKYSLGMRQRLGIAIALLGQPELLILDEPTNGLDPSGIREVRDLIKSLPTQGYTILVSSHLLSEVEQIASHVGIIHAGQLLYQGEMERITRRGKAMIHLKCKSMSEAIHLLEVHYPEVYLENDTIQIPGSEEQIDEIIRLLIENDMKIQGIYLQQSNLESIFLELIQTESAAS</sequence>
<evidence type="ECO:0000313" key="7">
    <source>
        <dbReference type="Proteomes" id="UP000251213"/>
    </source>
</evidence>
<dbReference type="Pfam" id="PF00005">
    <property type="entry name" value="ABC_tran"/>
    <property type="match status" value="1"/>
</dbReference>
<accession>A0A364K4W9</accession>
<proteinExistence type="inferred from homology"/>
<organism evidence="6 7">
    <name type="scientific">Thermoflavimicrobium daqui</name>
    <dbReference type="NCBI Taxonomy" id="2137476"/>
    <lineage>
        <taxon>Bacteria</taxon>
        <taxon>Bacillati</taxon>
        <taxon>Bacillota</taxon>
        <taxon>Bacilli</taxon>
        <taxon>Bacillales</taxon>
        <taxon>Thermoactinomycetaceae</taxon>
        <taxon>Thermoflavimicrobium</taxon>
    </lineage>
</organism>
<dbReference type="AlphaFoldDB" id="A0A364K4W9"/>
<dbReference type="InterPro" id="IPR003593">
    <property type="entry name" value="AAA+_ATPase"/>
</dbReference>
<evidence type="ECO:0000256" key="3">
    <source>
        <dbReference type="ARBA" id="ARBA00022741"/>
    </source>
</evidence>
<evidence type="ECO:0000313" key="6">
    <source>
        <dbReference type="EMBL" id="RAL24396.1"/>
    </source>
</evidence>
<dbReference type="SUPFAM" id="SSF52540">
    <property type="entry name" value="P-loop containing nucleoside triphosphate hydrolases"/>
    <property type="match status" value="1"/>
</dbReference>
<keyword evidence="2" id="KW-0813">Transport</keyword>
<reference evidence="6 7" key="1">
    <citation type="submission" date="2018-06" db="EMBL/GenBank/DDBJ databases">
        <title>Thermoflavimicrobium daqus sp. nov., a thermophilic microbe isolated from Moutai-flavour Daqu.</title>
        <authorList>
            <person name="Wang X."/>
            <person name="Zhou H."/>
        </authorList>
    </citation>
    <scope>NUCLEOTIDE SEQUENCE [LARGE SCALE GENOMIC DNA]</scope>
    <source>
        <strain evidence="6 7">FBKL4.011</strain>
    </source>
</reference>
<dbReference type="PANTHER" id="PTHR43335">
    <property type="entry name" value="ABC TRANSPORTER, ATP-BINDING PROTEIN"/>
    <property type="match status" value="1"/>
</dbReference>
<dbReference type="SMART" id="SM00382">
    <property type="entry name" value="AAA"/>
    <property type="match status" value="1"/>
</dbReference>
<name>A0A364K4W9_9BACL</name>
<dbReference type="GO" id="GO:0005524">
    <property type="term" value="F:ATP binding"/>
    <property type="evidence" value="ECO:0007669"/>
    <property type="project" value="UniProtKB-KW"/>
</dbReference>
<comment type="caution">
    <text evidence="6">The sequence shown here is derived from an EMBL/GenBank/DDBJ whole genome shotgun (WGS) entry which is preliminary data.</text>
</comment>